<proteinExistence type="predicted"/>
<feature type="domain" description="Glycosyltransferase subfamily 4-like N-terminal" evidence="3">
    <location>
        <begin position="63"/>
        <end position="183"/>
    </location>
</feature>
<dbReference type="OrthoDB" id="9797829at2"/>
<dbReference type="PANTHER" id="PTHR46401">
    <property type="entry name" value="GLYCOSYLTRANSFERASE WBBK-RELATED"/>
    <property type="match status" value="1"/>
</dbReference>
<dbReference type="Proteomes" id="UP000094197">
    <property type="component" value="Chromosome 2"/>
</dbReference>
<dbReference type="Gene3D" id="3.40.50.2000">
    <property type="entry name" value="Glycogen Phosphorylase B"/>
    <property type="match status" value="2"/>
</dbReference>
<dbReference type="CDD" id="cd03809">
    <property type="entry name" value="GT4_MtfB-like"/>
    <property type="match status" value="1"/>
</dbReference>
<dbReference type="AlphaFoldDB" id="A0A1D7V3S4"/>
<evidence type="ECO:0000259" key="3">
    <source>
        <dbReference type="Pfam" id="PF13439"/>
    </source>
</evidence>
<evidence type="ECO:0000313" key="4">
    <source>
        <dbReference type="EMBL" id="AOP36497.1"/>
    </source>
</evidence>
<dbReference type="PANTHER" id="PTHR46401:SF2">
    <property type="entry name" value="GLYCOSYLTRANSFERASE WBBK-RELATED"/>
    <property type="match status" value="1"/>
</dbReference>
<dbReference type="Pfam" id="PF13439">
    <property type="entry name" value="Glyco_transf_4"/>
    <property type="match status" value="1"/>
</dbReference>
<organism evidence="4 5">
    <name type="scientific">Leptospira tipperaryensis</name>
    <dbReference type="NCBI Taxonomy" id="2564040"/>
    <lineage>
        <taxon>Bacteria</taxon>
        <taxon>Pseudomonadati</taxon>
        <taxon>Spirochaetota</taxon>
        <taxon>Spirochaetia</taxon>
        <taxon>Leptospirales</taxon>
        <taxon>Leptospiraceae</taxon>
        <taxon>Leptospira</taxon>
    </lineage>
</organism>
<name>A0A1D7V3S4_9LEPT</name>
<sequence>MTIRTNELKYKPRVGVDVRPLAYGITGNSRYLAEVLRRLITNESPLEYYLYSNKPIHTVFYDILSNQNSRFFLTGKLPGIAWLNWTIPRRIKKDRLDLFWGTLQLLPLSCGGALTAVNYHDLNFRSAPETMTTANYWQHRILSPRTLKKADLVFCLSENTRNDILKFKPALDPKLKVVYPGVDSFPVLREPLRKLPGNFLFTIGTLEPRKNLGTLVSAYRALKKEDPSFPYPLVIAGRLGWKSEGLTELLKEGTLESEGIYFVENPADEVLAWLYRNCVSFLFPSIHEGFGLPLLEALREGKLCVASDIPVFHEILDRKVDLFAEPLSVNSWVLALSELKKRKLERPEVWNASEWTWDQTAKKIEDGLIDLWKHRKDLHHQKYETK</sequence>
<dbReference type="KEGG" id="laj:A0128_21035"/>
<evidence type="ECO:0000259" key="2">
    <source>
        <dbReference type="Pfam" id="PF00534"/>
    </source>
</evidence>
<feature type="domain" description="Glycosyl transferase family 1" evidence="2">
    <location>
        <begin position="195"/>
        <end position="348"/>
    </location>
</feature>
<dbReference type="GO" id="GO:0009103">
    <property type="term" value="P:lipopolysaccharide biosynthetic process"/>
    <property type="evidence" value="ECO:0007669"/>
    <property type="project" value="TreeGrafter"/>
</dbReference>
<evidence type="ECO:0000313" key="5">
    <source>
        <dbReference type="Proteomes" id="UP000094197"/>
    </source>
</evidence>
<dbReference type="InterPro" id="IPR028098">
    <property type="entry name" value="Glyco_trans_4-like_N"/>
</dbReference>
<dbReference type="EMBL" id="CP015218">
    <property type="protein sequence ID" value="AOP36497.1"/>
    <property type="molecule type" value="Genomic_DNA"/>
</dbReference>
<gene>
    <name evidence="4" type="ORF">A0128_21035</name>
</gene>
<protein>
    <submittedName>
        <fullName evidence="4">Glycosyl transferase</fullName>
    </submittedName>
</protein>
<evidence type="ECO:0000256" key="1">
    <source>
        <dbReference type="ARBA" id="ARBA00022679"/>
    </source>
</evidence>
<keyword evidence="5" id="KW-1185">Reference proteome</keyword>
<accession>A0A1D7V3S4</accession>
<keyword evidence="1 4" id="KW-0808">Transferase</keyword>
<dbReference type="GO" id="GO:0016757">
    <property type="term" value="F:glycosyltransferase activity"/>
    <property type="evidence" value="ECO:0007669"/>
    <property type="project" value="InterPro"/>
</dbReference>
<dbReference type="Pfam" id="PF00534">
    <property type="entry name" value="Glycos_transf_1"/>
    <property type="match status" value="1"/>
</dbReference>
<dbReference type="SUPFAM" id="SSF53756">
    <property type="entry name" value="UDP-Glycosyltransferase/glycogen phosphorylase"/>
    <property type="match status" value="1"/>
</dbReference>
<dbReference type="InterPro" id="IPR001296">
    <property type="entry name" value="Glyco_trans_1"/>
</dbReference>
<dbReference type="RefSeq" id="WP_069609714.1">
    <property type="nucleotide sequence ID" value="NZ_CP015218.1"/>
</dbReference>
<reference evidence="4 5" key="1">
    <citation type="submission" date="2016-04" db="EMBL/GenBank/DDBJ databases">
        <title>Complete genome seqeunce of Leptospira alstonii serovar Room22.</title>
        <authorList>
            <person name="Nally J.E."/>
            <person name="Bayles D.O."/>
            <person name="Hurley D."/>
            <person name="Fanning S."/>
            <person name="McMahon B.J."/>
            <person name="Arent Z."/>
        </authorList>
    </citation>
    <scope>NUCLEOTIDE SEQUENCE [LARGE SCALE GENOMIC DNA]</scope>
    <source>
        <strain evidence="4 5">GWTS #1</strain>
    </source>
</reference>